<protein>
    <submittedName>
        <fullName evidence="2">Uncharacterized protein</fullName>
    </submittedName>
</protein>
<feature type="region of interest" description="Disordered" evidence="1">
    <location>
        <begin position="327"/>
        <end position="347"/>
    </location>
</feature>
<accession>A0A4Z1G9P7</accession>
<dbReference type="EMBL" id="PQXK01000232">
    <property type="protein sequence ID" value="TGO33686.1"/>
    <property type="molecule type" value="Genomic_DNA"/>
</dbReference>
<dbReference type="Proteomes" id="UP000297814">
    <property type="component" value="Unassembled WGS sequence"/>
</dbReference>
<feature type="compositionally biased region" description="Basic and acidic residues" evidence="1">
    <location>
        <begin position="410"/>
        <end position="421"/>
    </location>
</feature>
<comment type="caution">
    <text evidence="2">The sequence shown here is derived from an EMBL/GenBank/DDBJ whole genome shotgun (WGS) entry which is preliminary data.</text>
</comment>
<evidence type="ECO:0000313" key="3">
    <source>
        <dbReference type="Proteomes" id="UP000297814"/>
    </source>
</evidence>
<proteinExistence type="predicted"/>
<evidence type="ECO:0000256" key="1">
    <source>
        <dbReference type="SAM" id="MobiDB-lite"/>
    </source>
</evidence>
<feature type="compositionally biased region" description="Basic residues" evidence="1">
    <location>
        <begin position="427"/>
        <end position="436"/>
    </location>
</feature>
<organism evidence="2 3">
    <name type="scientific">Botrytis hyacinthi</name>
    <dbReference type="NCBI Taxonomy" id="278943"/>
    <lineage>
        <taxon>Eukaryota</taxon>
        <taxon>Fungi</taxon>
        <taxon>Dikarya</taxon>
        <taxon>Ascomycota</taxon>
        <taxon>Pezizomycotina</taxon>
        <taxon>Leotiomycetes</taxon>
        <taxon>Helotiales</taxon>
        <taxon>Sclerotiniaceae</taxon>
        <taxon>Botrytis</taxon>
    </lineage>
</organism>
<evidence type="ECO:0000313" key="2">
    <source>
        <dbReference type="EMBL" id="TGO33686.1"/>
    </source>
</evidence>
<gene>
    <name evidence="2" type="ORF">BHYA_0232g00130</name>
</gene>
<sequence>MMNTTVSRLKRKRTASRYKAQIVQFYTLTYQDFRQRQEPRLSSDQLENNLVPGEADVEEEGSSNGSTVTAKTQTQECASAELSIVEGAPTEIINKILNGFLEQEFPDIFSALCFGLTSRRNWAILRNLDHTSYLKEHMDQIPSIIDFKYDKIPLFNPYCEQADSNSVDDESNTNEYIFKHVSFNCRLPRFFKEPFIVERNLKPSQRQQLILLKEWMGPKYRPPTSLVIPYYLSCAVYGEPDEESIEEEILEDRFYHFIMDQAMKINVPSPFGLGDVWDAIDRTRGKRLQKADSWVDVGTFQYLLDNFVSKTLAPTIVNNPTANTPTTITTTYNTGRPLRPGSARGNGAVTASQLPFQVRDKLTANLNQFDGAEVHRQHLMRLREIAVGKPVDNVEKVLSSDSSQVKSKKRPAEDKKSEKDGTSSQPARKKRYNTAKRRAAKFNFPTEIIRLILRCLTSEHQTFESDFCTAVCFGLTCRTHWAIFRSIYSGKVPLLVQSPKTLNHRKASVPYRLGDLLVKWMLPTYRPLPCQLFHGKMVLVDTASINVYVSFAAYPNVGGEKDRRLIDRMAQYRRNCFMEYYCIYQNIRHDRYETPPGLNWFIPNPYRMGEEWYPATIRFLKHTIFRWKSDCHMDREYHWLNDKEEYTRHYQVWSSYKTWMMRDWVEAQPEAMAYKRSRGLGEDKTKVGMRDGFEMLKLVDVQTKEHKLKVKQVVDVMLRFVEGRPFYDY</sequence>
<keyword evidence="3" id="KW-1185">Reference proteome</keyword>
<feature type="region of interest" description="Disordered" evidence="1">
    <location>
        <begin position="397"/>
        <end position="436"/>
    </location>
</feature>
<dbReference type="AlphaFoldDB" id="A0A4Z1G9P7"/>
<name>A0A4Z1G9P7_9HELO</name>
<reference evidence="2 3" key="1">
    <citation type="submission" date="2017-12" db="EMBL/GenBank/DDBJ databases">
        <title>Comparative genomics of Botrytis spp.</title>
        <authorList>
            <person name="Valero-Jimenez C.A."/>
            <person name="Tapia P."/>
            <person name="Veloso J."/>
            <person name="Silva-Moreno E."/>
            <person name="Staats M."/>
            <person name="Valdes J.H."/>
            <person name="Van Kan J.A.L."/>
        </authorList>
    </citation>
    <scope>NUCLEOTIDE SEQUENCE [LARGE SCALE GENOMIC DNA]</scope>
    <source>
        <strain evidence="2 3">Bh0001</strain>
    </source>
</reference>